<keyword evidence="2" id="KW-1185">Reference proteome</keyword>
<accession>A0AAD8LWQ1</accession>
<evidence type="ECO:0008006" key="3">
    <source>
        <dbReference type="Google" id="ProtNLM"/>
    </source>
</evidence>
<sequence>MVLDLRCSVTHYITYVIGNGQHTSLWYDPWHNGVPFCTRPDDPLISHSGLSNSAPVSCILNTNGWSLPSSNYPDLIMLRQNFQYSTTFNLHKTDDICWNGIASKRITVTDLWRGIRHVGTSVPWATCVWHRIGVPRYSFLHWLIIECLPLFNSDTLLMAFWNLESGISSCRCIRLPLHIWQMNLKWHLHWHM</sequence>
<evidence type="ECO:0000313" key="2">
    <source>
        <dbReference type="Proteomes" id="UP001237642"/>
    </source>
</evidence>
<reference evidence="1" key="2">
    <citation type="submission" date="2023-05" db="EMBL/GenBank/DDBJ databases">
        <authorList>
            <person name="Schelkunov M.I."/>
        </authorList>
    </citation>
    <scope>NUCLEOTIDE SEQUENCE</scope>
    <source>
        <strain evidence="1">Hsosn_3</strain>
        <tissue evidence="1">Leaf</tissue>
    </source>
</reference>
<gene>
    <name evidence="1" type="ORF">POM88_054392</name>
</gene>
<reference evidence="1" key="1">
    <citation type="submission" date="2023-02" db="EMBL/GenBank/DDBJ databases">
        <title>Genome of toxic invasive species Heracleum sosnowskyi carries increased number of genes despite the absence of recent whole-genome duplications.</title>
        <authorList>
            <person name="Schelkunov M."/>
            <person name="Shtratnikova V."/>
            <person name="Makarenko M."/>
            <person name="Klepikova A."/>
            <person name="Omelchenko D."/>
            <person name="Novikova G."/>
            <person name="Obukhova E."/>
            <person name="Bogdanov V."/>
            <person name="Penin A."/>
            <person name="Logacheva M."/>
        </authorList>
    </citation>
    <scope>NUCLEOTIDE SEQUENCE</scope>
    <source>
        <strain evidence="1">Hsosn_3</strain>
        <tissue evidence="1">Leaf</tissue>
    </source>
</reference>
<dbReference type="Proteomes" id="UP001237642">
    <property type="component" value="Unassembled WGS sequence"/>
</dbReference>
<proteinExistence type="predicted"/>
<protein>
    <recommendedName>
        <fullName evidence="3">Reverse transcriptase zinc-binding domain-containing protein</fullName>
    </recommendedName>
</protein>
<dbReference type="EMBL" id="JAUIZM010000039">
    <property type="protein sequence ID" value="KAK1351392.1"/>
    <property type="molecule type" value="Genomic_DNA"/>
</dbReference>
<evidence type="ECO:0000313" key="1">
    <source>
        <dbReference type="EMBL" id="KAK1351392.1"/>
    </source>
</evidence>
<comment type="caution">
    <text evidence="1">The sequence shown here is derived from an EMBL/GenBank/DDBJ whole genome shotgun (WGS) entry which is preliminary data.</text>
</comment>
<organism evidence="1 2">
    <name type="scientific">Heracleum sosnowskyi</name>
    <dbReference type="NCBI Taxonomy" id="360622"/>
    <lineage>
        <taxon>Eukaryota</taxon>
        <taxon>Viridiplantae</taxon>
        <taxon>Streptophyta</taxon>
        <taxon>Embryophyta</taxon>
        <taxon>Tracheophyta</taxon>
        <taxon>Spermatophyta</taxon>
        <taxon>Magnoliopsida</taxon>
        <taxon>eudicotyledons</taxon>
        <taxon>Gunneridae</taxon>
        <taxon>Pentapetalae</taxon>
        <taxon>asterids</taxon>
        <taxon>campanulids</taxon>
        <taxon>Apiales</taxon>
        <taxon>Apiaceae</taxon>
        <taxon>Apioideae</taxon>
        <taxon>apioid superclade</taxon>
        <taxon>Tordylieae</taxon>
        <taxon>Tordyliinae</taxon>
        <taxon>Heracleum</taxon>
    </lineage>
</organism>
<name>A0AAD8LWQ1_9APIA</name>
<dbReference type="AlphaFoldDB" id="A0AAD8LWQ1"/>